<dbReference type="HOGENOM" id="CLU_695694_0_0_9"/>
<accession>E6TQP3</accession>
<dbReference type="KEGG" id="bco:Bcell_2294"/>
<feature type="coiled-coil region" evidence="1">
    <location>
        <begin position="242"/>
        <end position="293"/>
    </location>
</feature>
<reference evidence="2" key="1">
    <citation type="submission" date="2010-12" db="EMBL/GenBank/DDBJ databases">
        <title>Complete sequence of Bacillus cellulosilyticus DSM 2522.</title>
        <authorList>
            <consortium name="US DOE Joint Genome Institute"/>
            <person name="Lucas S."/>
            <person name="Copeland A."/>
            <person name="Lapidus A."/>
            <person name="Cheng J.-F."/>
            <person name="Bruce D."/>
            <person name="Goodwin L."/>
            <person name="Pitluck S."/>
            <person name="Chertkov O."/>
            <person name="Detter J.C."/>
            <person name="Han C."/>
            <person name="Tapia R."/>
            <person name="Land M."/>
            <person name="Hauser L."/>
            <person name="Jeffries C."/>
            <person name="Kyrpides N."/>
            <person name="Ivanova N."/>
            <person name="Mikhailova N."/>
            <person name="Brumm P."/>
            <person name="Mead D."/>
            <person name="Woyke T."/>
        </authorList>
    </citation>
    <scope>NUCLEOTIDE SEQUENCE [LARGE SCALE GENOMIC DNA]</scope>
    <source>
        <strain evidence="2">DSM 2522</strain>
    </source>
</reference>
<evidence type="ECO:0000256" key="1">
    <source>
        <dbReference type="SAM" id="Coils"/>
    </source>
</evidence>
<evidence type="ECO:0000313" key="2">
    <source>
        <dbReference type="EMBL" id="ADU30554.1"/>
    </source>
</evidence>
<evidence type="ECO:0000313" key="3">
    <source>
        <dbReference type="Proteomes" id="UP000001401"/>
    </source>
</evidence>
<dbReference type="Proteomes" id="UP000001401">
    <property type="component" value="Chromosome"/>
</dbReference>
<protein>
    <submittedName>
        <fullName evidence="2">Uncharacterized protein</fullName>
    </submittedName>
</protein>
<gene>
    <name evidence="2" type="ordered locus">Bcell_2294</name>
</gene>
<dbReference type="EMBL" id="CP002394">
    <property type="protein sequence ID" value="ADU30554.1"/>
    <property type="molecule type" value="Genomic_DNA"/>
</dbReference>
<dbReference type="AlphaFoldDB" id="E6TQP3"/>
<dbReference type="RefSeq" id="WP_013488889.1">
    <property type="nucleotide sequence ID" value="NC_014829.1"/>
</dbReference>
<keyword evidence="3" id="KW-1185">Reference proteome</keyword>
<sequence length="396" mass="46740">MDTKLIEQFTDVMILKERIGADRTWFYTVKRFLNFANVKAKEPFNEKHITEYKSYLKNNKKTTAQIEHDIKVIILFAKYNHIKIDENAVTNVDVVAEDLLIVERESDIFHTEKELFNQILTDQKGINLRAEPTIKDLPLSSYTNLRNSMQNYLLFRLVIEKGFDSADLKAMNISTFDEKSDEEEYKMTITFSANTMRLVKEYIDFRKLFDRITFIQKAIVELFPGEKFEDFIRQKNLTSFYEASLEEKIHSIENLVEEQMRLEDLLMTIDGENDNEEQLEKQTEDIAESIENRKKLVILDRKINEFTFNDALFVNENYLRMTEREIVDSLERHSFPLHKLQNSAVQKWEQAGIKVDVIKKVLGIKAGKEKVNENKIKQMIENGYQFPGKSFYETNK</sequence>
<proteinExistence type="predicted"/>
<name>E6TQP3_EVAC2</name>
<keyword evidence="1" id="KW-0175">Coiled coil</keyword>
<organism evidence="2 3">
    <name type="scientific">Evansella cellulosilytica (strain ATCC 21833 / DSM 2522 / FERM P-1141 / JCM 9156 / N-4)</name>
    <name type="common">Bacillus cellulosilyticus</name>
    <dbReference type="NCBI Taxonomy" id="649639"/>
    <lineage>
        <taxon>Bacteria</taxon>
        <taxon>Bacillati</taxon>
        <taxon>Bacillota</taxon>
        <taxon>Bacilli</taxon>
        <taxon>Bacillales</taxon>
        <taxon>Bacillaceae</taxon>
        <taxon>Evansella</taxon>
    </lineage>
</organism>
<dbReference type="OrthoDB" id="2864696at2"/>